<dbReference type="EMBL" id="JAVXUR010000001">
    <property type="protein sequence ID" value="MDT8878524.1"/>
    <property type="molecule type" value="Genomic_DNA"/>
</dbReference>
<evidence type="ECO:0000313" key="2">
    <source>
        <dbReference type="EMBL" id="MDT8878524.1"/>
    </source>
</evidence>
<dbReference type="RefSeq" id="WP_315585448.1">
    <property type="nucleotide sequence ID" value="NZ_JAVXUR010000001.1"/>
</dbReference>
<gene>
    <name evidence="2" type="ORF">RSO68_03465</name>
</gene>
<protein>
    <submittedName>
        <fullName evidence="2">Virulence-associated E family protein</fullName>
    </submittedName>
</protein>
<dbReference type="Pfam" id="PF05272">
    <property type="entry name" value="VapE-like_dom"/>
    <property type="match status" value="1"/>
</dbReference>
<dbReference type="InterPro" id="IPR007936">
    <property type="entry name" value="VapE-like_dom"/>
</dbReference>
<dbReference type="PANTHER" id="PTHR34985:SF1">
    <property type="entry name" value="SLR0554 PROTEIN"/>
    <property type="match status" value="1"/>
</dbReference>
<dbReference type="Proteomes" id="UP001255917">
    <property type="component" value="Unassembled WGS sequence"/>
</dbReference>
<dbReference type="SUPFAM" id="SSF52540">
    <property type="entry name" value="P-loop containing nucleoside triphosphate hydrolases"/>
    <property type="match status" value="1"/>
</dbReference>
<name>A0ABU3NBI9_9GAMM</name>
<evidence type="ECO:0000259" key="1">
    <source>
        <dbReference type="Pfam" id="PF05272"/>
    </source>
</evidence>
<comment type="caution">
    <text evidence="2">The sequence shown here is derived from an EMBL/GenBank/DDBJ whole genome shotgun (WGS) entry which is preliminary data.</text>
</comment>
<feature type="domain" description="Virulence-associated protein E-like" evidence="1">
    <location>
        <begin position="240"/>
        <end position="460"/>
    </location>
</feature>
<accession>A0ABU3NBI9</accession>
<proteinExistence type="predicted"/>
<sequence length="532" mass="60417">MSQLLASPDAVRRTYGEMQELRASLARYEQHERPALMVANAAAYREELSSEWAVDREEIRAKLAEWPNRRAAEWHEQCLDMAQTAGEYEFLLDHPVGTQMRQLQEALSRAFQAETGITLAEIDDAAMQDQNRMMQQRQQEEMPEGEWPHMKSSGKPLSTLANFKRLLAHYGIHPRYNLIAKRDESLVPGLSTTRDNHDNATLAHITSLAHLNRLPVGELAPYMLAVADENAYNPVLSWIESKPWDGEDRLADLLDGVAVSEQFDYELKDMLIARWLVSAVAAIAKPSGFHARGVLVFTGPQGIGKTSWFRNLLPEHLGEYFKEGATIDPSDKDSVTGAVSNWIVEIGELDATFRKADIARLKAFVTSGEDRIRKPYARAESMLPRRTVFCGSVNDSQFLVDPTGNSRFWTVEVTALHYEQPCDDLQQLWAQVYELYKAGEQWWLTPDEEKRLASSNSDFEQVDPLEQMLLDTFAIDEPAFQRMTSTEVLKAMGIDKPNRSQASRMGILLRQRFGEPKRSNGRTMFNLPARRI</sequence>
<dbReference type="PANTHER" id="PTHR34985">
    <property type="entry name" value="SLR0554 PROTEIN"/>
    <property type="match status" value="1"/>
</dbReference>
<keyword evidence="3" id="KW-1185">Reference proteome</keyword>
<evidence type="ECO:0000313" key="3">
    <source>
        <dbReference type="Proteomes" id="UP001255917"/>
    </source>
</evidence>
<dbReference type="InterPro" id="IPR027417">
    <property type="entry name" value="P-loop_NTPase"/>
</dbReference>
<reference evidence="3" key="1">
    <citation type="submission" date="2023-07" db="EMBL/GenBank/DDBJ databases">
        <title>Substrates and metabolic shifts associated with increased methane emissions in unrestored hypersaline salterns.</title>
        <authorList>
            <person name="Bueno De Mesquita C.P."/>
            <person name="Tringe S.G."/>
        </authorList>
    </citation>
    <scope>NUCLEOTIDE SEQUENCE [LARGE SCALE GENOMIC DNA]</scope>
    <source>
        <strain evidence="3">I4</strain>
    </source>
</reference>
<organism evidence="2 3">
    <name type="scientific">Halomonas saccharevitans</name>
    <dbReference type="NCBI Taxonomy" id="416872"/>
    <lineage>
        <taxon>Bacteria</taxon>
        <taxon>Pseudomonadati</taxon>
        <taxon>Pseudomonadota</taxon>
        <taxon>Gammaproteobacteria</taxon>
        <taxon>Oceanospirillales</taxon>
        <taxon>Halomonadaceae</taxon>
        <taxon>Halomonas</taxon>
    </lineage>
</organism>